<dbReference type="EMBL" id="CP031310">
    <property type="protein sequence ID" value="QCC52915.1"/>
    <property type="molecule type" value="Genomic_DNA"/>
</dbReference>
<keyword evidence="2" id="KW-1185">Reference proteome</keyword>
<name>A0A4D6HH63_9EURY</name>
<organism evidence="1 2">
    <name type="scientific">Halapricum salinum</name>
    <dbReference type="NCBI Taxonomy" id="1457250"/>
    <lineage>
        <taxon>Archaea</taxon>
        <taxon>Methanobacteriati</taxon>
        <taxon>Methanobacteriota</taxon>
        <taxon>Stenosarchaea group</taxon>
        <taxon>Halobacteria</taxon>
        <taxon>Halobacteriales</taxon>
        <taxon>Haloarculaceae</taxon>
        <taxon>Halapricum</taxon>
    </lineage>
</organism>
<evidence type="ECO:0000313" key="1">
    <source>
        <dbReference type="EMBL" id="QCC52915.1"/>
    </source>
</evidence>
<protein>
    <recommendedName>
        <fullName evidence="3">PIN domain-containing protein</fullName>
    </recommendedName>
</protein>
<dbReference type="Proteomes" id="UP000296706">
    <property type="component" value="Chromosome"/>
</dbReference>
<dbReference type="Pfam" id="PF26425">
    <property type="entry name" value="PIN_halo"/>
    <property type="match status" value="1"/>
</dbReference>
<sequence>MYTANIVDTVIFRSLGKYPNHHLDRLKDAVEESQTEIWVPELVYDELADHGPNGTVTNPYLDHGIEDGWIRLVSPPFPEEESVGDEHTPRSASKAWQEANHFLDQHSKYPTTNNHRDSAMVASAVHLFDQNKRIRIITHTADELLAKACTVIPPEFGYYEVSSRYYHPPRDAKETFPTVDSLTWDE</sequence>
<accession>A0A4D6HH63</accession>
<proteinExistence type="predicted"/>
<dbReference type="STRING" id="1457250.GCA_000755225_01074"/>
<dbReference type="KEGG" id="hsn:DV733_09140"/>
<reference evidence="1 2" key="1">
    <citation type="journal article" date="2019" name="Nat. Commun.">
        <title>A new type of DNA phosphorothioation-based antiviral system in archaea.</title>
        <authorList>
            <person name="Xiong L."/>
            <person name="Liu S."/>
            <person name="Chen S."/>
            <person name="Xiao Y."/>
            <person name="Zhu B."/>
            <person name="Gao Y."/>
            <person name="Zhang Y."/>
            <person name="Chen B."/>
            <person name="Luo J."/>
            <person name="Deng Z."/>
            <person name="Chen X."/>
            <person name="Wang L."/>
            <person name="Chen S."/>
        </authorList>
    </citation>
    <scope>NUCLEOTIDE SEQUENCE [LARGE SCALE GENOMIC DNA]</scope>
    <source>
        <strain evidence="1 2">CBA1105</strain>
    </source>
</reference>
<dbReference type="InterPro" id="IPR058703">
    <property type="entry name" value="PIN-containing"/>
</dbReference>
<dbReference type="AlphaFoldDB" id="A0A4D6HH63"/>
<evidence type="ECO:0000313" key="2">
    <source>
        <dbReference type="Proteomes" id="UP000296706"/>
    </source>
</evidence>
<gene>
    <name evidence="1" type="ORF">DV733_09140</name>
</gene>
<dbReference type="OrthoDB" id="198445at2157"/>
<evidence type="ECO:0008006" key="3">
    <source>
        <dbReference type="Google" id="ProtNLM"/>
    </source>
</evidence>